<evidence type="ECO:0000256" key="1">
    <source>
        <dbReference type="SAM" id="Coils"/>
    </source>
</evidence>
<feature type="coiled-coil region" evidence="1">
    <location>
        <begin position="264"/>
        <end position="294"/>
    </location>
</feature>
<protein>
    <recommendedName>
        <fullName evidence="4">Initiator Rep protein domain-containing protein</fullName>
    </recommendedName>
</protein>
<name>A0ABS7EN74_9FLAO</name>
<keyword evidence="3" id="KW-1185">Reference proteome</keyword>
<accession>A0ABS7EN74</accession>
<gene>
    <name evidence="2" type="ORF">K1F36_03575</name>
</gene>
<dbReference type="EMBL" id="JAHZSV010000003">
    <property type="protein sequence ID" value="MBW8198895.1"/>
    <property type="molecule type" value="Genomic_DNA"/>
</dbReference>
<dbReference type="RefSeq" id="WP_220112574.1">
    <property type="nucleotide sequence ID" value="NZ_JAHZSV010000003.1"/>
</dbReference>
<evidence type="ECO:0008006" key="4">
    <source>
        <dbReference type="Google" id="ProtNLM"/>
    </source>
</evidence>
<proteinExistence type="predicted"/>
<comment type="caution">
    <text evidence="2">The sequence shown here is derived from an EMBL/GenBank/DDBJ whole genome shotgun (WGS) entry which is preliminary data.</text>
</comment>
<sequence>MQELTFTRVELYGLVWEKSLNDLSEQLEVTQQQLKDVCQEYNIPLPDRGHWTKVRFNKEITKTPLAKVENRNIKINLATDSKKFKTDYHKRAYELEQQSNLNFKVPKRIVQYHPTIRKSKKLLEQLDEGKDVGFWELSQEHEILPIHTDIKMRSRAFRFMNTLILAIEAMNGKIIFEYSRCHIQMFGQKTEINLRQKYHRIREKDKSGWSRESWEKRDKLEFQAGPSFNQKNWIDRKTIRLEEYLPQIVAWVEKDCKYWHDLRAQQAEQKRRREQELIKEKENLKKIAEEKSKMCQLISDSENWYKAKQIRDYLSAYEKKVKLDRSNFNKENQVYLNWANQKADWLDPLTEFEDPILGKSDLE</sequence>
<organism evidence="2 3">
    <name type="scientific">Flagellimonas abyssi</name>
    <dbReference type="NCBI Taxonomy" id="2864871"/>
    <lineage>
        <taxon>Bacteria</taxon>
        <taxon>Pseudomonadati</taxon>
        <taxon>Bacteroidota</taxon>
        <taxon>Flavobacteriia</taxon>
        <taxon>Flavobacteriales</taxon>
        <taxon>Flavobacteriaceae</taxon>
        <taxon>Flagellimonas</taxon>
    </lineage>
</organism>
<reference evidence="2 3" key="1">
    <citation type="submission" date="2021-08" db="EMBL/GenBank/DDBJ databases">
        <title>Muricauda profundi sp. nov., a marine bacterium isolated from deep seawater of the Mariana Trench.</title>
        <authorList>
            <person name="Wei Y."/>
        </authorList>
    </citation>
    <scope>NUCLEOTIDE SEQUENCE [LARGE SCALE GENOMIC DNA]</scope>
    <source>
        <strain evidence="2 3">W52</strain>
    </source>
</reference>
<keyword evidence="1" id="KW-0175">Coiled coil</keyword>
<dbReference type="Proteomes" id="UP001196136">
    <property type="component" value="Unassembled WGS sequence"/>
</dbReference>
<evidence type="ECO:0000313" key="2">
    <source>
        <dbReference type="EMBL" id="MBW8198895.1"/>
    </source>
</evidence>
<evidence type="ECO:0000313" key="3">
    <source>
        <dbReference type="Proteomes" id="UP001196136"/>
    </source>
</evidence>